<comment type="caution">
    <text evidence="1">The sequence shown here is derived from an EMBL/GenBank/DDBJ whole genome shotgun (WGS) entry which is preliminary data.</text>
</comment>
<evidence type="ECO:0000313" key="2">
    <source>
        <dbReference type="Proteomes" id="UP000032512"/>
    </source>
</evidence>
<dbReference type="GO" id="GO:0005524">
    <property type="term" value="F:ATP binding"/>
    <property type="evidence" value="ECO:0007669"/>
    <property type="project" value="UniProtKB-KW"/>
</dbReference>
<evidence type="ECO:0000313" key="1">
    <source>
        <dbReference type="EMBL" id="KIY23598.1"/>
    </source>
</evidence>
<proteinExistence type="predicted"/>
<dbReference type="AlphaFoldDB" id="A0A0D6ZG41"/>
<protein>
    <submittedName>
        <fullName evidence="1">ATP-binding domain of ThiL/HypE-like (N-terminal domain) family protein</fullName>
    </submittedName>
</protein>
<gene>
    <name evidence="1" type="ORF">UB32_02070</name>
</gene>
<organism evidence="1 2">
    <name type="scientific">Mesobacillus subterraneus</name>
    <dbReference type="NCBI Taxonomy" id="285983"/>
    <lineage>
        <taxon>Bacteria</taxon>
        <taxon>Bacillati</taxon>
        <taxon>Bacillota</taxon>
        <taxon>Bacilli</taxon>
        <taxon>Bacillales</taxon>
        <taxon>Bacillaceae</taxon>
        <taxon>Mesobacillus</taxon>
    </lineage>
</organism>
<dbReference type="Proteomes" id="UP000032512">
    <property type="component" value="Unassembled WGS sequence"/>
</dbReference>
<name>A0A0D6ZG41_9BACI</name>
<reference evidence="1 2" key="1">
    <citation type="submission" date="2015-01" db="EMBL/GenBank/DDBJ databases">
        <title>Draft genome sequences of the supercritical CO2 tolerant bacteria Bacillus subterraneus MITOT1 and Bacillus cereus MIT0214.</title>
        <authorList>
            <person name="Peet K.C."/>
            <person name="Thompson J.R."/>
        </authorList>
    </citation>
    <scope>NUCLEOTIDE SEQUENCE [LARGE SCALE GENOMIC DNA]</scope>
    <source>
        <strain evidence="1 2">MITOT1</strain>
    </source>
</reference>
<sequence length="239" mass="26107">MRDILAIPLNEEENIVISSDNSGSIGMKVGDAVQVSYKTVAYYSFRVAVMECISAGAEPFAVVVQNFCGEEAWEDLLQGMEQGIRELETVKIKITGSTESNFSLNQSAVGISVLGKTKASENTEKLMYNAQTRIAVIGSPLVGQEVVEKEEQIVPLSVFARICDLEEVVTIPVGSKGILHELNTLFENVTFTEKNVDATVEVLKSSGPSTCFVAVFPKEIMHKLISISGRYFHEINYSG</sequence>
<dbReference type="PATRIC" id="fig|285983.3.peg.1856"/>
<dbReference type="OrthoDB" id="9805740at2"/>
<accession>A0A0D6ZG41</accession>
<dbReference type="RefSeq" id="WP_044390804.1">
    <property type="nucleotide sequence ID" value="NZ_JXIQ01000015.1"/>
</dbReference>
<keyword evidence="2" id="KW-1185">Reference proteome</keyword>
<dbReference type="EMBL" id="JXIQ01000015">
    <property type="protein sequence ID" value="KIY23598.1"/>
    <property type="molecule type" value="Genomic_DNA"/>
</dbReference>
<keyword evidence="1" id="KW-0547">Nucleotide-binding</keyword>
<keyword evidence="1" id="KW-0067">ATP-binding</keyword>